<dbReference type="InterPro" id="IPR000988">
    <property type="entry name" value="Ribosomal_eL24-rel_N"/>
</dbReference>
<feature type="domain" description="TRASH" evidence="4">
    <location>
        <begin position="6"/>
        <end position="44"/>
    </location>
</feature>
<evidence type="ECO:0000313" key="7">
    <source>
        <dbReference type="EMBL" id="MBS3058311.1"/>
    </source>
</evidence>
<dbReference type="AlphaFoldDB" id="A0A7J4JU09"/>
<dbReference type="InterPro" id="IPR011017">
    <property type="entry name" value="TRASH_dom"/>
</dbReference>
<keyword evidence="5" id="KW-0689">Ribosomal protein</keyword>
<keyword evidence="2" id="KW-0862">Zinc</keyword>
<dbReference type="InterPro" id="IPR038630">
    <property type="entry name" value="L24e/L24_sf"/>
</dbReference>
<dbReference type="Pfam" id="PF01246">
    <property type="entry name" value="Ribosomal_L24e"/>
    <property type="match status" value="1"/>
</dbReference>
<evidence type="ECO:0000313" key="5">
    <source>
        <dbReference type="EMBL" id="HIH21282.1"/>
    </source>
</evidence>
<evidence type="ECO:0000256" key="1">
    <source>
        <dbReference type="ARBA" id="ARBA00005647"/>
    </source>
</evidence>
<evidence type="ECO:0000259" key="4">
    <source>
        <dbReference type="SMART" id="SM00746"/>
    </source>
</evidence>
<reference evidence="7" key="3">
    <citation type="submission" date="2021-05" db="EMBL/GenBank/DDBJ databases">
        <title>Protein family content uncovers lineage relationships and bacterial pathway maintenance mechanisms in DPANN archaea.</title>
        <authorList>
            <person name="Castelle C.J."/>
            <person name="Meheust R."/>
            <person name="Jaffe A.L."/>
            <person name="Seitz K."/>
            <person name="Gong X."/>
            <person name="Baker B.J."/>
            <person name="Banfield J.F."/>
        </authorList>
    </citation>
    <scope>NUCLEOTIDE SEQUENCE</scope>
    <source>
        <strain evidence="7">RIFCSPLOWO2_01_FULL_43_13</strain>
    </source>
</reference>
<dbReference type="NCBIfam" id="NF034186">
    <property type="entry name" value="PRK14891.1-1"/>
    <property type="match status" value="1"/>
</dbReference>
<dbReference type="SUPFAM" id="SSF57716">
    <property type="entry name" value="Glucocorticoid receptor-like (DNA-binding domain)"/>
    <property type="match status" value="1"/>
</dbReference>
<evidence type="ECO:0000256" key="3">
    <source>
        <dbReference type="ARBA" id="ARBA00035507"/>
    </source>
</evidence>
<gene>
    <name evidence="5" type="ORF">HA222_01290</name>
    <name evidence="6" type="ORF">HA227_03325</name>
    <name evidence="7" type="ORF">J4478_02830</name>
</gene>
<accession>A0A7J4JU09</accession>
<sequence>MKAVKCSFCGNEIARGTGKIYATKEGNVSYFCSGKCEKNSLKLKRSKERTKWTLSYHKEKGIRLGSRQKKEK</sequence>
<reference evidence="7" key="2">
    <citation type="submission" date="2021-03" db="EMBL/GenBank/DDBJ databases">
        <authorList>
            <person name="Jaffe A."/>
        </authorList>
    </citation>
    <scope>NUCLEOTIDE SEQUENCE</scope>
    <source>
        <strain evidence="7">RIFCSPLOWO2_01_FULL_43_13</strain>
    </source>
</reference>
<keyword evidence="2" id="KW-0479">Metal-binding</keyword>
<name>A0A7J4JU09_9ARCH</name>
<evidence type="ECO:0000313" key="6">
    <source>
        <dbReference type="EMBL" id="HIH33259.1"/>
    </source>
</evidence>
<dbReference type="SMART" id="SM00746">
    <property type="entry name" value="TRASH"/>
    <property type="match status" value="1"/>
</dbReference>
<dbReference type="Proteomes" id="UP000590964">
    <property type="component" value="Unassembled WGS sequence"/>
</dbReference>
<evidence type="ECO:0000313" key="8">
    <source>
        <dbReference type="Proteomes" id="UP000590964"/>
    </source>
</evidence>
<dbReference type="InterPro" id="IPR055345">
    <property type="entry name" value="Ribosomal_eL24-rel_arc"/>
</dbReference>
<comment type="similarity">
    <text evidence="1">Belongs to the eukaryotic ribosomal protein eL24 family.</text>
</comment>
<dbReference type="EMBL" id="DUFJ01000070">
    <property type="protein sequence ID" value="HIH33259.1"/>
    <property type="molecule type" value="Genomic_DNA"/>
</dbReference>
<reference evidence="5" key="1">
    <citation type="journal article" date="2020" name="bioRxiv">
        <title>A rank-normalized archaeal taxonomy based on genome phylogeny resolves widespread incomplete and uneven classifications.</title>
        <authorList>
            <person name="Rinke C."/>
            <person name="Chuvochina M."/>
            <person name="Mussig A.J."/>
            <person name="Chaumeil P.-A."/>
            <person name="Waite D.W."/>
            <person name="Whitman W.B."/>
            <person name="Parks D.H."/>
            <person name="Hugenholtz P."/>
        </authorList>
    </citation>
    <scope>NUCLEOTIDE SEQUENCE</scope>
    <source>
        <strain evidence="6">UBA10036</strain>
        <strain evidence="5">UBA10191</strain>
    </source>
</reference>
<evidence type="ECO:0000256" key="2">
    <source>
        <dbReference type="ARBA" id="ARBA00022771"/>
    </source>
</evidence>
<dbReference type="EMBL" id="JAGVWB010000019">
    <property type="protein sequence ID" value="MBS3058311.1"/>
    <property type="molecule type" value="Genomic_DNA"/>
</dbReference>
<dbReference type="Gene3D" id="2.30.170.20">
    <property type="entry name" value="Ribosomal protein L24e"/>
    <property type="match status" value="1"/>
</dbReference>
<dbReference type="GO" id="GO:0008270">
    <property type="term" value="F:zinc ion binding"/>
    <property type="evidence" value="ECO:0007669"/>
    <property type="project" value="UniProtKB-KW"/>
</dbReference>
<keyword evidence="5" id="KW-0687">Ribonucleoprotein</keyword>
<protein>
    <recommendedName>
        <fullName evidence="3">50S ribosomal protein L24e</fullName>
    </recommendedName>
</protein>
<dbReference type="GO" id="GO:0003735">
    <property type="term" value="F:structural constituent of ribosome"/>
    <property type="evidence" value="ECO:0007669"/>
    <property type="project" value="InterPro"/>
</dbReference>
<keyword evidence="2" id="KW-0863">Zinc-finger</keyword>
<organism evidence="5 8">
    <name type="scientific">Candidatus Iainarchaeum sp</name>
    <dbReference type="NCBI Taxonomy" id="3101447"/>
    <lineage>
        <taxon>Archaea</taxon>
        <taxon>Candidatus Iainarchaeota</taxon>
        <taxon>Candidatus Iainarchaeia</taxon>
        <taxon>Candidatus Iainarchaeales</taxon>
        <taxon>Candidatus Iainarchaeaceae</taxon>
        <taxon>Candidatus Iainarchaeum</taxon>
    </lineage>
</organism>
<proteinExistence type="inferred from homology"/>
<dbReference type="Proteomes" id="UP000680185">
    <property type="component" value="Unassembled WGS sequence"/>
</dbReference>
<dbReference type="Proteomes" id="UP000527315">
    <property type="component" value="Unassembled WGS sequence"/>
</dbReference>
<dbReference type="GO" id="GO:0005840">
    <property type="term" value="C:ribosome"/>
    <property type="evidence" value="ECO:0007669"/>
    <property type="project" value="UniProtKB-KW"/>
</dbReference>
<comment type="caution">
    <text evidence="5">The sequence shown here is derived from an EMBL/GenBank/DDBJ whole genome shotgun (WGS) entry which is preliminary data.</text>
</comment>
<dbReference type="EMBL" id="DUFW01000019">
    <property type="protein sequence ID" value="HIH21282.1"/>
    <property type="molecule type" value="Genomic_DNA"/>
</dbReference>